<comment type="subcellular location">
    <subcellularLocation>
        <location evidence="1">Endomembrane system</location>
        <topology evidence="1">Multi-pass membrane protein</topology>
    </subcellularLocation>
</comment>
<keyword evidence="4 5" id="KW-0472">Membrane</keyword>
<dbReference type="PANTHER" id="PTHR31851">
    <property type="entry name" value="FE(2+)/MN(2+) TRANSPORTER PCL1"/>
    <property type="match status" value="1"/>
</dbReference>
<evidence type="ECO:0000256" key="1">
    <source>
        <dbReference type="ARBA" id="ARBA00004127"/>
    </source>
</evidence>
<dbReference type="AlphaFoldDB" id="A0A3S9XEM7"/>
<evidence type="ECO:0000256" key="5">
    <source>
        <dbReference type="SAM" id="Phobius"/>
    </source>
</evidence>
<dbReference type="CDD" id="cd02432">
    <property type="entry name" value="Nodulin-21_like_1"/>
    <property type="match status" value="1"/>
</dbReference>
<feature type="transmembrane region" description="Helical" evidence="5">
    <location>
        <begin position="20"/>
        <end position="43"/>
    </location>
</feature>
<keyword evidence="7" id="KW-1185">Reference proteome</keyword>
<gene>
    <name evidence="6" type="ORF">DM558_08985</name>
</gene>
<reference evidence="7" key="1">
    <citation type="submission" date="2018-06" db="EMBL/GenBank/DDBJ databases">
        <title>Complete genome of Pseudomonas insecticola strain QZS01.</title>
        <authorList>
            <person name="Wang J."/>
            <person name="Su Q."/>
        </authorList>
    </citation>
    <scope>NUCLEOTIDE SEQUENCE [LARGE SCALE GENOMIC DNA]</scope>
    <source>
        <strain evidence="7">QZS01</strain>
    </source>
</reference>
<evidence type="ECO:0000313" key="6">
    <source>
        <dbReference type="EMBL" id="AZS50907.1"/>
    </source>
</evidence>
<protein>
    <submittedName>
        <fullName evidence="6">VIT family protein</fullName>
    </submittedName>
</protein>
<dbReference type="EMBL" id="CP029822">
    <property type="protein sequence ID" value="AZS50907.1"/>
    <property type="molecule type" value="Genomic_DNA"/>
</dbReference>
<dbReference type="Pfam" id="PF01988">
    <property type="entry name" value="VIT1"/>
    <property type="match status" value="1"/>
</dbReference>
<dbReference type="InterPro" id="IPR008217">
    <property type="entry name" value="Ccc1_fam"/>
</dbReference>
<dbReference type="GO" id="GO:0012505">
    <property type="term" value="C:endomembrane system"/>
    <property type="evidence" value="ECO:0007669"/>
    <property type="project" value="UniProtKB-SubCell"/>
</dbReference>
<dbReference type="GO" id="GO:0030026">
    <property type="term" value="P:intracellular manganese ion homeostasis"/>
    <property type="evidence" value="ECO:0007669"/>
    <property type="project" value="InterPro"/>
</dbReference>
<dbReference type="KEGG" id="emo:DM558_08985"/>
<evidence type="ECO:0000256" key="4">
    <source>
        <dbReference type="ARBA" id="ARBA00023136"/>
    </source>
</evidence>
<feature type="transmembrane region" description="Helical" evidence="5">
    <location>
        <begin position="212"/>
        <end position="230"/>
    </location>
</feature>
<evidence type="ECO:0000313" key="7">
    <source>
        <dbReference type="Proteomes" id="UP000273143"/>
    </source>
</evidence>
<dbReference type="RefSeq" id="WP_127163581.1">
    <property type="nucleotide sequence ID" value="NZ_CP029822.1"/>
</dbReference>
<proteinExistence type="predicted"/>
<accession>A0A3S9XEM7</accession>
<name>A0A3S9XEM7_9GAMM</name>
<dbReference type="Proteomes" id="UP000273143">
    <property type="component" value="Chromosome"/>
</dbReference>
<evidence type="ECO:0000256" key="2">
    <source>
        <dbReference type="ARBA" id="ARBA00022692"/>
    </source>
</evidence>
<organism evidence="6 7">
    <name type="scientific">Entomomonas moraniae</name>
    <dbReference type="NCBI Taxonomy" id="2213226"/>
    <lineage>
        <taxon>Bacteria</taxon>
        <taxon>Pseudomonadati</taxon>
        <taxon>Pseudomonadota</taxon>
        <taxon>Gammaproteobacteria</taxon>
        <taxon>Pseudomonadales</taxon>
        <taxon>Pseudomonadaceae</taxon>
        <taxon>Entomomonas</taxon>
    </lineage>
</organism>
<keyword evidence="2 5" id="KW-0812">Transmembrane</keyword>
<evidence type="ECO:0000256" key="3">
    <source>
        <dbReference type="ARBA" id="ARBA00022989"/>
    </source>
</evidence>
<feature type="transmembrane region" description="Helical" evidence="5">
    <location>
        <begin position="179"/>
        <end position="200"/>
    </location>
</feature>
<keyword evidence="3 5" id="KW-1133">Transmembrane helix</keyword>
<feature type="transmembrane region" description="Helical" evidence="5">
    <location>
        <begin position="151"/>
        <end position="173"/>
    </location>
</feature>
<feature type="transmembrane region" description="Helical" evidence="5">
    <location>
        <begin position="49"/>
        <end position="68"/>
    </location>
</feature>
<sequence>MNQPVVTKENKDITNRLNVLRAGVLGANDGIVSIAGLVIGVASAAHDTMTVFVAGLAGLVAGALSMAGGEYTSVSTQRDTEEAAVRKEADEIETDYEGELQELADIYEKKGVSPRLAKEVAKELMDKDALAAHTEAEFNITLDEYVNPWSAALSSMFSFTCGAILPLLAITLLPIPIRVVVTFFIVLLALALTGYVSAYLGGAPKQKAVMRNVIVGMLTMIVTYLVGHFIPL</sequence>
<dbReference type="GO" id="GO:0005384">
    <property type="term" value="F:manganese ion transmembrane transporter activity"/>
    <property type="evidence" value="ECO:0007669"/>
    <property type="project" value="InterPro"/>
</dbReference>